<dbReference type="InterPro" id="IPR005111">
    <property type="entry name" value="MoeA_C_domain_IV"/>
</dbReference>
<evidence type="ECO:0000256" key="4">
    <source>
        <dbReference type="ARBA" id="ARBA00010763"/>
    </source>
</evidence>
<dbReference type="InterPro" id="IPR036688">
    <property type="entry name" value="MoeA_C_domain_IV_sf"/>
</dbReference>
<dbReference type="Pfam" id="PF00994">
    <property type="entry name" value="MoCF_biosynth"/>
    <property type="match status" value="1"/>
</dbReference>
<sequence>MTSLESIASNIAHYDEDDMHVDAVHGFLARMITPITQCETVPLIDALGRVLAADVISAVNVPPHDNSAMDGFAFHGSSLQGGRPLHLKPIATALAGHAWSGHVAADECVRIMTGAVMPAGLDTVVPIERTTQAADGSIEIAADGLRPGANRRLKGEDLMQGGIALAAGELVTPAALGLLASLGLSQVSVTRRLRVAYFSTGDEILGPGDAPREGAVYDSNRFSLFGLLMRLGVEVIDLGTVRDEPQRIEATFFKAAASADAVITSGGVSGGDADHIRAMMKRLGDVAFWRIAMRPGRPMAVGWLNRQDCADDGRRCVLFGLPGNPVAAMVTFLALVRPALLAMMGCKRAAPPRLQAVCTETLRKRPGRTEFQRGIVTQAASGALEVCTTGSQGSGMLSSMVHANGLIVLPHDTASIHPGDTVEVMMFEGMI</sequence>
<keyword evidence="11 13" id="KW-0501">Molybdenum cofactor biosynthesis</keyword>
<comment type="catalytic activity">
    <reaction evidence="12">
        <text>adenylyl-molybdopterin + molybdate = Mo-molybdopterin + AMP + H(+)</text>
        <dbReference type="Rhea" id="RHEA:35047"/>
        <dbReference type="ChEBI" id="CHEBI:15378"/>
        <dbReference type="ChEBI" id="CHEBI:36264"/>
        <dbReference type="ChEBI" id="CHEBI:62727"/>
        <dbReference type="ChEBI" id="CHEBI:71302"/>
        <dbReference type="ChEBI" id="CHEBI:456215"/>
        <dbReference type="EC" id="2.10.1.1"/>
    </reaction>
</comment>
<dbReference type="Proteomes" id="UP000516028">
    <property type="component" value="Chromosome"/>
</dbReference>
<evidence type="ECO:0000259" key="14">
    <source>
        <dbReference type="SMART" id="SM00852"/>
    </source>
</evidence>
<keyword evidence="10 13" id="KW-0460">Magnesium</keyword>
<comment type="similarity">
    <text evidence="4 13">Belongs to the MoeA family.</text>
</comment>
<dbReference type="GO" id="GO:0046872">
    <property type="term" value="F:metal ion binding"/>
    <property type="evidence" value="ECO:0007669"/>
    <property type="project" value="UniProtKB-UniRule"/>
</dbReference>
<evidence type="ECO:0000256" key="13">
    <source>
        <dbReference type="RuleBase" id="RU365090"/>
    </source>
</evidence>
<evidence type="ECO:0000256" key="7">
    <source>
        <dbReference type="ARBA" id="ARBA00022505"/>
    </source>
</evidence>
<keyword evidence="7 13" id="KW-0500">Molybdenum</keyword>
<keyword evidence="8 13" id="KW-0808">Transferase</keyword>
<dbReference type="SUPFAM" id="SSF63867">
    <property type="entry name" value="MoeA C-terminal domain-like"/>
    <property type="match status" value="1"/>
</dbReference>
<dbReference type="EC" id="2.10.1.1" evidence="5 13"/>
<dbReference type="Gene3D" id="2.170.190.11">
    <property type="entry name" value="Molybdopterin biosynthesis moea protein, domain 3"/>
    <property type="match status" value="1"/>
</dbReference>
<dbReference type="UniPathway" id="UPA00344"/>
<evidence type="ECO:0000256" key="9">
    <source>
        <dbReference type="ARBA" id="ARBA00022723"/>
    </source>
</evidence>
<organism evidence="15 16">
    <name type="scientific">Diaphorobacter aerolatus</name>
    <dbReference type="NCBI Taxonomy" id="1288495"/>
    <lineage>
        <taxon>Bacteria</taxon>
        <taxon>Pseudomonadati</taxon>
        <taxon>Pseudomonadota</taxon>
        <taxon>Betaproteobacteria</taxon>
        <taxon>Burkholderiales</taxon>
        <taxon>Comamonadaceae</taxon>
        <taxon>Diaphorobacter</taxon>
    </lineage>
</organism>
<evidence type="ECO:0000313" key="16">
    <source>
        <dbReference type="Proteomes" id="UP000516028"/>
    </source>
</evidence>
<comment type="cofactor">
    <cofactor evidence="1 13">
        <name>Mg(2+)</name>
        <dbReference type="ChEBI" id="CHEBI:18420"/>
    </cofactor>
</comment>
<dbReference type="RefSeq" id="WP_187724781.1">
    <property type="nucleotide sequence ID" value="NZ_CP060783.1"/>
</dbReference>
<dbReference type="CDD" id="cd00887">
    <property type="entry name" value="MoeA"/>
    <property type="match status" value="1"/>
</dbReference>
<feature type="domain" description="MoaB/Mog" evidence="14">
    <location>
        <begin position="196"/>
        <end position="342"/>
    </location>
</feature>
<dbReference type="SUPFAM" id="SSF63882">
    <property type="entry name" value="MoeA N-terminal region -like"/>
    <property type="match status" value="1"/>
</dbReference>
<dbReference type="Pfam" id="PF03454">
    <property type="entry name" value="MoeA_C"/>
    <property type="match status" value="1"/>
</dbReference>
<dbReference type="Pfam" id="PF03453">
    <property type="entry name" value="MoeA_N"/>
    <property type="match status" value="1"/>
</dbReference>
<gene>
    <name evidence="15" type="ORF">H9K75_03500</name>
</gene>
<dbReference type="GO" id="GO:0061599">
    <property type="term" value="F:molybdopterin molybdotransferase activity"/>
    <property type="evidence" value="ECO:0007669"/>
    <property type="project" value="UniProtKB-UniRule"/>
</dbReference>
<dbReference type="EMBL" id="CP060783">
    <property type="protein sequence ID" value="QNP49189.1"/>
    <property type="molecule type" value="Genomic_DNA"/>
</dbReference>
<name>A0A7H0GLM3_9BURK</name>
<dbReference type="KEGG" id="daer:H9K75_03500"/>
<dbReference type="FunFam" id="2.40.340.10:FF:000003">
    <property type="entry name" value="Molybdopterin molybdenumtransferase"/>
    <property type="match status" value="1"/>
</dbReference>
<comment type="pathway">
    <text evidence="3 13">Cofactor biosynthesis; molybdopterin biosynthesis.</text>
</comment>
<evidence type="ECO:0000256" key="6">
    <source>
        <dbReference type="ARBA" id="ARBA00021108"/>
    </source>
</evidence>
<dbReference type="NCBIfam" id="TIGR00177">
    <property type="entry name" value="molyb_syn"/>
    <property type="match status" value="1"/>
</dbReference>
<dbReference type="InterPro" id="IPR001453">
    <property type="entry name" value="MoaB/Mog_dom"/>
</dbReference>
<dbReference type="InterPro" id="IPR038987">
    <property type="entry name" value="MoeA-like"/>
</dbReference>
<keyword evidence="16" id="KW-1185">Reference proteome</keyword>
<evidence type="ECO:0000256" key="11">
    <source>
        <dbReference type="ARBA" id="ARBA00023150"/>
    </source>
</evidence>
<dbReference type="PANTHER" id="PTHR10192">
    <property type="entry name" value="MOLYBDOPTERIN BIOSYNTHESIS PROTEIN"/>
    <property type="match status" value="1"/>
</dbReference>
<evidence type="ECO:0000256" key="8">
    <source>
        <dbReference type="ARBA" id="ARBA00022679"/>
    </source>
</evidence>
<evidence type="ECO:0000256" key="5">
    <source>
        <dbReference type="ARBA" id="ARBA00013269"/>
    </source>
</evidence>
<dbReference type="InterPro" id="IPR005110">
    <property type="entry name" value="MoeA_linker/N"/>
</dbReference>
<dbReference type="FunFam" id="3.40.980.10:FF:000004">
    <property type="entry name" value="Molybdopterin molybdenumtransferase"/>
    <property type="match status" value="1"/>
</dbReference>
<dbReference type="SUPFAM" id="SSF53218">
    <property type="entry name" value="Molybdenum cofactor biosynthesis proteins"/>
    <property type="match status" value="1"/>
</dbReference>
<reference evidence="15 16" key="1">
    <citation type="submission" date="2020-08" db="EMBL/GenBank/DDBJ databases">
        <title>Genome sequence of Diaphorobacter aerolatus KACC 16536T.</title>
        <authorList>
            <person name="Hyun D.-W."/>
            <person name="Bae J.-W."/>
        </authorList>
    </citation>
    <scope>NUCLEOTIDE SEQUENCE [LARGE SCALE GENOMIC DNA]</scope>
    <source>
        <strain evidence="15 16">KACC 16536</strain>
    </source>
</reference>
<dbReference type="Gene3D" id="3.40.980.10">
    <property type="entry name" value="MoaB/Mog-like domain"/>
    <property type="match status" value="1"/>
</dbReference>
<dbReference type="AlphaFoldDB" id="A0A7H0GLM3"/>
<dbReference type="NCBIfam" id="NF045515">
    <property type="entry name" value="Glp_gephyrin"/>
    <property type="match status" value="1"/>
</dbReference>
<dbReference type="GO" id="GO:0006777">
    <property type="term" value="P:Mo-molybdopterin cofactor biosynthetic process"/>
    <property type="evidence" value="ECO:0007669"/>
    <property type="project" value="UniProtKB-UniRule"/>
</dbReference>
<dbReference type="SMART" id="SM00852">
    <property type="entry name" value="MoCF_biosynth"/>
    <property type="match status" value="1"/>
</dbReference>
<accession>A0A7H0GLM3</accession>
<dbReference type="InterPro" id="IPR036425">
    <property type="entry name" value="MoaB/Mog-like_dom_sf"/>
</dbReference>
<dbReference type="InterPro" id="IPR036135">
    <property type="entry name" value="MoeA_linker/N_sf"/>
</dbReference>
<protein>
    <recommendedName>
        <fullName evidence="6 13">Molybdopterin molybdenumtransferase</fullName>
        <ecNumber evidence="5 13">2.10.1.1</ecNumber>
    </recommendedName>
</protein>
<dbReference type="Gene3D" id="2.40.340.10">
    <property type="entry name" value="MoeA, C-terminal, domain IV"/>
    <property type="match status" value="1"/>
</dbReference>
<evidence type="ECO:0000313" key="15">
    <source>
        <dbReference type="EMBL" id="QNP49189.1"/>
    </source>
</evidence>
<comment type="function">
    <text evidence="2 13">Catalyzes the insertion of molybdate into adenylated molybdopterin with the concomitant release of AMP.</text>
</comment>
<proteinExistence type="inferred from homology"/>
<evidence type="ECO:0000256" key="1">
    <source>
        <dbReference type="ARBA" id="ARBA00001946"/>
    </source>
</evidence>
<dbReference type="Gene3D" id="3.90.105.10">
    <property type="entry name" value="Molybdopterin biosynthesis moea protein, domain 2"/>
    <property type="match status" value="1"/>
</dbReference>
<dbReference type="GO" id="GO:0005829">
    <property type="term" value="C:cytosol"/>
    <property type="evidence" value="ECO:0007669"/>
    <property type="project" value="TreeGrafter"/>
</dbReference>
<evidence type="ECO:0000256" key="10">
    <source>
        <dbReference type="ARBA" id="ARBA00022842"/>
    </source>
</evidence>
<keyword evidence="9 13" id="KW-0479">Metal-binding</keyword>
<evidence type="ECO:0000256" key="2">
    <source>
        <dbReference type="ARBA" id="ARBA00002901"/>
    </source>
</evidence>
<dbReference type="PANTHER" id="PTHR10192:SF5">
    <property type="entry name" value="GEPHYRIN"/>
    <property type="match status" value="1"/>
</dbReference>
<evidence type="ECO:0000256" key="3">
    <source>
        <dbReference type="ARBA" id="ARBA00005046"/>
    </source>
</evidence>
<evidence type="ECO:0000256" key="12">
    <source>
        <dbReference type="ARBA" id="ARBA00047317"/>
    </source>
</evidence>